<evidence type="ECO:0000256" key="1">
    <source>
        <dbReference type="SAM" id="Phobius"/>
    </source>
</evidence>
<keyword evidence="1" id="KW-0472">Membrane</keyword>
<reference evidence="2" key="1">
    <citation type="journal article" date="2015" name="Nature">
        <title>Complex archaea that bridge the gap between prokaryotes and eukaryotes.</title>
        <authorList>
            <person name="Spang A."/>
            <person name="Saw J.H."/>
            <person name="Jorgensen S.L."/>
            <person name="Zaremba-Niedzwiedzka K."/>
            <person name="Martijn J."/>
            <person name="Lind A.E."/>
            <person name="van Eijk R."/>
            <person name="Schleper C."/>
            <person name="Guy L."/>
            <person name="Ettema T.J."/>
        </authorList>
    </citation>
    <scope>NUCLEOTIDE SEQUENCE</scope>
</reference>
<feature type="transmembrane region" description="Helical" evidence="1">
    <location>
        <begin position="80"/>
        <end position="99"/>
    </location>
</feature>
<dbReference type="AlphaFoldDB" id="A0A0F9F634"/>
<organism evidence="2">
    <name type="scientific">marine sediment metagenome</name>
    <dbReference type="NCBI Taxonomy" id="412755"/>
    <lineage>
        <taxon>unclassified sequences</taxon>
        <taxon>metagenomes</taxon>
        <taxon>ecological metagenomes</taxon>
    </lineage>
</organism>
<accession>A0A0F9F634</accession>
<dbReference type="EMBL" id="LAZR01033996">
    <property type="protein sequence ID" value="KKL46532.1"/>
    <property type="molecule type" value="Genomic_DNA"/>
</dbReference>
<sequence>MVNEQLRFEPILDPPEKHNGRVSQAELYRSLYLLDLGLSKRFTVLLEGQNDARDEIQQLRLDLENHRQNHPEPAKSRPKLTALFITVLTAIFTAVATIFREVFVR</sequence>
<keyword evidence="1" id="KW-1133">Transmembrane helix</keyword>
<gene>
    <name evidence="2" type="ORF">LCGC14_2344630</name>
</gene>
<comment type="caution">
    <text evidence="2">The sequence shown here is derived from an EMBL/GenBank/DDBJ whole genome shotgun (WGS) entry which is preliminary data.</text>
</comment>
<proteinExistence type="predicted"/>
<keyword evidence="1" id="KW-0812">Transmembrane</keyword>
<protein>
    <submittedName>
        <fullName evidence="2">Uncharacterized protein</fullName>
    </submittedName>
</protein>
<name>A0A0F9F634_9ZZZZ</name>
<evidence type="ECO:0000313" key="2">
    <source>
        <dbReference type="EMBL" id="KKL46532.1"/>
    </source>
</evidence>